<dbReference type="OrthoDB" id="400474at2"/>
<dbReference type="RefSeq" id="WP_002557561.1">
    <property type="nucleotide sequence ID" value="NZ_CP007585.1"/>
</dbReference>
<protein>
    <submittedName>
        <fullName evidence="2">p102/LppT family protein</fullName>
    </submittedName>
</protein>
<evidence type="ECO:0000256" key="1">
    <source>
        <dbReference type="SAM" id="MobiDB-lite"/>
    </source>
</evidence>
<accession>A0A0A8E7D4</accession>
<reference evidence="2 3" key="1">
    <citation type="journal article" date="2015" name="Genome Announc.">
        <title>Complete Genome Sequence of Mycoplasma flocculare Strain Ms42T (ATCC 27399T).</title>
        <authorList>
            <person name="Calcutt M.J."/>
            <person name="Foecking M.F."/>
            <person name="Heidari M.B."/>
            <person name="McIntosh M.A."/>
        </authorList>
    </citation>
    <scope>NUCLEOTIDE SEQUENCE [LARGE SCALE GENOMIC DNA]</scope>
    <source>
        <strain evidence="3">ATCC 27399</strain>
    </source>
</reference>
<dbReference type="KEGG" id="mfq:MYF_01930"/>
<dbReference type="NCBIfam" id="NF038058">
    <property type="entry name" value="adhes_P110_Nter"/>
    <property type="match status" value="1"/>
</dbReference>
<gene>
    <name evidence="2" type="ORF">MYF_01930</name>
</gene>
<dbReference type="EMBL" id="CP007585">
    <property type="protein sequence ID" value="AJC49899.1"/>
    <property type="molecule type" value="Genomic_DNA"/>
</dbReference>
<dbReference type="AlphaFoldDB" id="A0A0A8E7D4"/>
<feature type="compositionally biased region" description="Low complexity" evidence="1">
    <location>
        <begin position="966"/>
        <end position="979"/>
    </location>
</feature>
<proteinExistence type="predicted"/>
<feature type="region of interest" description="Disordered" evidence="1">
    <location>
        <begin position="957"/>
        <end position="979"/>
    </location>
</feature>
<dbReference type="Proteomes" id="UP000031129">
    <property type="component" value="Chromosome"/>
</dbReference>
<evidence type="ECO:0000313" key="3">
    <source>
        <dbReference type="Proteomes" id="UP000031129"/>
    </source>
</evidence>
<name>A0A0A8E7D4_MESFC</name>
<evidence type="ECO:0000313" key="2">
    <source>
        <dbReference type="EMBL" id="AJC49899.1"/>
    </source>
</evidence>
<organism evidence="2 3">
    <name type="scientific">Mesomycoplasma flocculare ATCC 27399</name>
    <dbReference type="NCBI Taxonomy" id="743971"/>
    <lineage>
        <taxon>Bacteria</taxon>
        <taxon>Bacillati</taxon>
        <taxon>Mycoplasmatota</taxon>
        <taxon>Mycoplasmoidales</taxon>
        <taxon>Metamycoplasmataceae</taxon>
        <taxon>Mesomycoplasma</taxon>
    </lineage>
</organism>
<sequence length="1019" mass="116861">MKKIKNLNFFSNKTTKIIVAISFLSFSATLATAIPLGVWSYNRSYFKKLNEKPETLSISQGENPFTNNLAEFFDNLVVRENFKELSASTALELAKSKIYNFDLLSLVDFTKLYHKKYQISYDLTNAKASGSSIKGLVLFIKIEGQRQIFSKAVEIKGFSEQPENKNLSEFEIDETKSSIVIPNKSVLSFVEFSQSLQFKFNEAKKLEKQSFCAFEKALTELGGSYNLVNMLGLPSFVREGQILEPKLVGDNLDFSSNNNRNYLNFIFENEGRKTNIQLEIKGVTSDFEIKNEIINWIKNQLEDKIKPKSDIQTKLLNQDLSLATAFYSEQSKSIKDSISTSQNFENLFDYVQREYILNTTKFDNYIINLNFKIKKNEEINDQDRVNLLKDSKVRLDLIVNVTKNFNKKIIKILNFKFDWDLMPDLNRFSRIFAKTLPEAKTEVFSITKADNWNAISSKKLVEIINNVKEFAKELNPEVPEPKLVGQLYLLDFGRKATEIEETAYKNELIQIAKNLKTQITKAQTFAEEQSQNESKNGKALGKIIWKALNLQRNLTSYDIRSDLILQNKNDEFILEFSLISNKNNTKLASTKIRISGVVNSAHSSFDVAAKFYPTFFLDGKASFLKQTNKTRYEIKDLSDNNLKFQTIDTQRNTVTQEGIELQSPIKFSQNTITLQKNPSTTGQQKFKSAPFSRLDSGLIYYAFRLTNVNDYKKHYLLADSDGNGLFIQKIKKTKLINKANTFEGVAAQKKKDNNATKVVSIISSNNPDKKSKEIQQEKLLDAYVVGLDFKQVKNYKSLQYYFYQNKKSLYSQSSLFTPQLIDKQAVVLGPSSWIPRKNFVADINQNSEGFPPLKEYYPIIELANRAAENRFYRQELKNSNTFFIEKINPIIDQDQNIVFEIIKTPWSFEINAFSSANSHLNSPSSVSLNAKTIYNINPVIRKWEPFPNYLNLDWSQIGPNPEKTSGQNDTNTQNQNGNEQKSTLVLKGLAVYNDPQLTTESGRWARSEIRNAFIKAYLN</sequence>
<keyword evidence="3" id="KW-1185">Reference proteome</keyword>
<dbReference type="HOGENOM" id="CLU_012793_0_0_14"/>